<evidence type="ECO:0000259" key="7">
    <source>
        <dbReference type="PROSITE" id="PS51294"/>
    </source>
</evidence>
<dbReference type="NCBIfam" id="TIGR01557">
    <property type="entry name" value="myb_SHAQKYF"/>
    <property type="match status" value="1"/>
</dbReference>
<dbReference type="PANTHER" id="PTHR31003:SF19">
    <property type="entry name" value="MYB FAMILY TRANSCRIPTION FACTOR EFM"/>
    <property type="match status" value="1"/>
</dbReference>
<dbReference type="Pfam" id="PF00249">
    <property type="entry name" value="Myb_DNA-binding"/>
    <property type="match status" value="1"/>
</dbReference>
<keyword evidence="9" id="KW-1185">Reference proteome</keyword>
<dbReference type="PANTHER" id="PTHR31003">
    <property type="entry name" value="MYB FAMILY TRANSCRIPTION FACTOR"/>
    <property type="match status" value="1"/>
</dbReference>
<evidence type="ECO:0000313" key="9">
    <source>
        <dbReference type="Proteomes" id="UP001497522"/>
    </source>
</evidence>
<accession>A0ABP1BT54</accession>
<dbReference type="InterPro" id="IPR044787">
    <property type="entry name" value="HHO5-like"/>
</dbReference>
<evidence type="ECO:0000256" key="1">
    <source>
        <dbReference type="ARBA" id="ARBA00004123"/>
    </source>
</evidence>
<evidence type="ECO:0000256" key="2">
    <source>
        <dbReference type="ARBA" id="ARBA00023015"/>
    </source>
</evidence>
<keyword evidence="4" id="KW-0804">Transcription</keyword>
<feature type="region of interest" description="Disordered" evidence="6">
    <location>
        <begin position="304"/>
        <end position="357"/>
    </location>
</feature>
<keyword evidence="2" id="KW-0805">Transcription regulation</keyword>
<dbReference type="InterPro" id="IPR006447">
    <property type="entry name" value="Myb_dom_plants"/>
</dbReference>
<evidence type="ECO:0000313" key="8">
    <source>
        <dbReference type="EMBL" id="CAK9878800.1"/>
    </source>
</evidence>
<name>A0ABP1BT54_9BRYO</name>
<reference evidence="8" key="1">
    <citation type="submission" date="2024-03" db="EMBL/GenBank/DDBJ databases">
        <authorList>
            <consortium name="ELIXIR-Norway"/>
            <consortium name="Elixir Norway"/>
        </authorList>
    </citation>
    <scope>NUCLEOTIDE SEQUENCE</scope>
</reference>
<proteinExistence type="predicted"/>
<gene>
    <name evidence="8" type="ORF">CSSPJE1EN2_LOCUS20536</name>
</gene>
<dbReference type="InterPro" id="IPR009057">
    <property type="entry name" value="Homeodomain-like_sf"/>
</dbReference>
<evidence type="ECO:0000256" key="6">
    <source>
        <dbReference type="SAM" id="MobiDB-lite"/>
    </source>
</evidence>
<dbReference type="InterPro" id="IPR017930">
    <property type="entry name" value="Myb_dom"/>
</dbReference>
<protein>
    <recommendedName>
        <fullName evidence="7">HTH myb-type domain-containing protein</fullName>
    </recommendedName>
</protein>
<feature type="domain" description="HTH myb-type" evidence="7">
    <location>
        <begin position="212"/>
        <end position="272"/>
    </location>
</feature>
<dbReference type="PROSITE" id="PS51294">
    <property type="entry name" value="HTH_MYB"/>
    <property type="match status" value="1"/>
</dbReference>
<keyword evidence="5" id="KW-0539">Nucleus</keyword>
<comment type="subcellular location">
    <subcellularLocation>
        <location evidence="1">Nucleus</location>
    </subcellularLocation>
</comment>
<dbReference type="Pfam" id="PF26575">
    <property type="entry name" value="HHO5_N"/>
    <property type="match status" value="1"/>
</dbReference>
<evidence type="ECO:0000256" key="4">
    <source>
        <dbReference type="ARBA" id="ARBA00023163"/>
    </source>
</evidence>
<evidence type="ECO:0000256" key="5">
    <source>
        <dbReference type="ARBA" id="ARBA00023242"/>
    </source>
</evidence>
<dbReference type="SUPFAM" id="SSF46689">
    <property type="entry name" value="Homeodomain-like"/>
    <property type="match status" value="1"/>
</dbReference>
<organism evidence="8 9">
    <name type="scientific">Sphagnum jensenii</name>
    <dbReference type="NCBI Taxonomy" id="128206"/>
    <lineage>
        <taxon>Eukaryota</taxon>
        <taxon>Viridiplantae</taxon>
        <taxon>Streptophyta</taxon>
        <taxon>Embryophyta</taxon>
        <taxon>Bryophyta</taxon>
        <taxon>Sphagnophytina</taxon>
        <taxon>Sphagnopsida</taxon>
        <taxon>Sphagnales</taxon>
        <taxon>Sphagnaceae</taxon>
        <taxon>Sphagnum</taxon>
    </lineage>
</organism>
<dbReference type="InterPro" id="IPR058673">
    <property type="entry name" value="HHO5-like_N"/>
</dbReference>
<sequence>MGFSSDLSLGCHTQALSCASTITSLKVSLPELEESQLGRQLHALEDERQKIEAFRRELPLCMQLLEEAIAKLKEQLEEVQPAPGTPQPLQLRCSTPEKFSSPNGNNMLVLKEFMPLKKKQCQSLRREEVGNDLQGDQPVEQPRGIDIGRPALMAEAQLWTQQAYPVAEPELGSIDAGPSPQKLDAPGCMKSGPFSNGVLGAGSTCSAGGSQSHRKARRCWSPDLHQRFVHVLQQLGGSQVATPKQIRELMNVDGLTNDEVKSHLQKYRLHTRRPSPPPQTASAPAPQLVVLGSIWGSDPDYMAGSAAQTAQAVSQSQTSPQGSLQMTNQLSGGAGHQDDSGGEDAKPESAPVGKDRV</sequence>
<dbReference type="InterPro" id="IPR001005">
    <property type="entry name" value="SANT/Myb"/>
</dbReference>
<evidence type="ECO:0000256" key="3">
    <source>
        <dbReference type="ARBA" id="ARBA00023125"/>
    </source>
</evidence>
<feature type="compositionally biased region" description="Polar residues" evidence="6">
    <location>
        <begin position="320"/>
        <end position="331"/>
    </location>
</feature>
<feature type="compositionally biased region" description="Basic and acidic residues" evidence="6">
    <location>
        <begin position="336"/>
        <end position="357"/>
    </location>
</feature>
<keyword evidence="3" id="KW-0238">DNA-binding</keyword>
<dbReference type="Gene3D" id="1.10.10.60">
    <property type="entry name" value="Homeodomain-like"/>
    <property type="match status" value="1"/>
</dbReference>
<feature type="compositionally biased region" description="Low complexity" evidence="6">
    <location>
        <begin position="305"/>
        <end position="319"/>
    </location>
</feature>
<dbReference type="EMBL" id="OZ023707">
    <property type="protein sequence ID" value="CAK9878800.1"/>
    <property type="molecule type" value="Genomic_DNA"/>
</dbReference>
<dbReference type="Proteomes" id="UP001497522">
    <property type="component" value="Chromosome 6"/>
</dbReference>